<accession>A0AAN7CIH2</accession>
<evidence type="ECO:0000313" key="2">
    <source>
        <dbReference type="EMBL" id="KAK4242670.1"/>
    </source>
</evidence>
<reference evidence="2" key="2">
    <citation type="submission" date="2023-05" db="EMBL/GenBank/DDBJ databases">
        <authorList>
            <consortium name="Lawrence Berkeley National Laboratory"/>
            <person name="Steindorff A."/>
            <person name="Hensen N."/>
            <person name="Bonometti L."/>
            <person name="Westerberg I."/>
            <person name="Brannstrom I.O."/>
            <person name="Guillou S."/>
            <person name="Cros-Aarteil S."/>
            <person name="Calhoun S."/>
            <person name="Haridas S."/>
            <person name="Kuo A."/>
            <person name="Mondo S."/>
            <person name="Pangilinan J."/>
            <person name="Riley R."/>
            <person name="Labutti K."/>
            <person name="Andreopoulos B."/>
            <person name="Lipzen A."/>
            <person name="Chen C."/>
            <person name="Yanf M."/>
            <person name="Daum C."/>
            <person name="Ng V."/>
            <person name="Clum A."/>
            <person name="Ohm R."/>
            <person name="Martin F."/>
            <person name="Silar P."/>
            <person name="Natvig D."/>
            <person name="Lalanne C."/>
            <person name="Gautier V."/>
            <person name="Ament-Velasquez S.L."/>
            <person name="Kruys A."/>
            <person name="Hutchinson M.I."/>
            <person name="Powell A.J."/>
            <person name="Barry K."/>
            <person name="Miller A.N."/>
            <person name="Grigoriev I.V."/>
            <person name="Debuchy R."/>
            <person name="Gladieux P."/>
            <person name="Thoren M.H."/>
            <person name="Johannesson H."/>
        </authorList>
    </citation>
    <scope>NUCLEOTIDE SEQUENCE</scope>
    <source>
        <strain evidence="2">CBS 532.94</strain>
    </source>
</reference>
<feature type="compositionally biased region" description="Basic and acidic residues" evidence="1">
    <location>
        <begin position="755"/>
        <end position="794"/>
    </location>
</feature>
<protein>
    <submittedName>
        <fullName evidence="2">Uncharacterized protein</fullName>
    </submittedName>
</protein>
<feature type="compositionally biased region" description="Basic and acidic residues" evidence="1">
    <location>
        <begin position="53"/>
        <end position="64"/>
    </location>
</feature>
<comment type="caution">
    <text evidence="2">The sequence shown here is derived from an EMBL/GenBank/DDBJ whole genome shotgun (WGS) entry which is preliminary data.</text>
</comment>
<feature type="compositionally biased region" description="Basic residues" evidence="1">
    <location>
        <begin position="35"/>
        <end position="52"/>
    </location>
</feature>
<gene>
    <name evidence="2" type="ORF">C8A03DRAFT_11122</name>
</gene>
<evidence type="ECO:0000313" key="3">
    <source>
        <dbReference type="Proteomes" id="UP001303760"/>
    </source>
</evidence>
<organism evidence="2 3">
    <name type="scientific">Achaetomium macrosporum</name>
    <dbReference type="NCBI Taxonomy" id="79813"/>
    <lineage>
        <taxon>Eukaryota</taxon>
        <taxon>Fungi</taxon>
        <taxon>Dikarya</taxon>
        <taxon>Ascomycota</taxon>
        <taxon>Pezizomycotina</taxon>
        <taxon>Sordariomycetes</taxon>
        <taxon>Sordariomycetidae</taxon>
        <taxon>Sordariales</taxon>
        <taxon>Chaetomiaceae</taxon>
        <taxon>Achaetomium</taxon>
    </lineage>
</organism>
<dbReference type="PANTHER" id="PTHR23149">
    <property type="entry name" value="G PATCH DOMAIN CONTAINING PROTEIN"/>
    <property type="match status" value="1"/>
</dbReference>
<dbReference type="InterPro" id="IPR050656">
    <property type="entry name" value="PINX1"/>
</dbReference>
<keyword evidence="3" id="KW-1185">Reference proteome</keyword>
<dbReference type="EMBL" id="MU860005">
    <property type="protein sequence ID" value="KAK4242670.1"/>
    <property type="molecule type" value="Genomic_DNA"/>
</dbReference>
<feature type="region of interest" description="Disordered" evidence="1">
    <location>
        <begin position="1"/>
        <end position="69"/>
    </location>
</feature>
<evidence type="ECO:0000256" key="1">
    <source>
        <dbReference type="SAM" id="MobiDB-lite"/>
    </source>
</evidence>
<dbReference type="AlphaFoldDB" id="A0AAN7CIH2"/>
<proteinExistence type="predicted"/>
<name>A0AAN7CIH2_9PEZI</name>
<feature type="region of interest" description="Disordered" evidence="1">
    <location>
        <begin position="736"/>
        <end position="838"/>
    </location>
</feature>
<reference evidence="2" key="1">
    <citation type="journal article" date="2023" name="Mol. Phylogenet. Evol.">
        <title>Genome-scale phylogeny and comparative genomics of the fungal order Sordariales.</title>
        <authorList>
            <person name="Hensen N."/>
            <person name="Bonometti L."/>
            <person name="Westerberg I."/>
            <person name="Brannstrom I.O."/>
            <person name="Guillou S."/>
            <person name="Cros-Aarteil S."/>
            <person name="Calhoun S."/>
            <person name="Haridas S."/>
            <person name="Kuo A."/>
            <person name="Mondo S."/>
            <person name="Pangilinan J."/>
            <person name="Riley R."/>
            <person name="LaButti K."/>
            <person name="Andreopoulos B."/>
            <person name="Lipzen A."/>
            <person name="Chen C."/>
            <person name="Yan M."/>
            <person name="Daum C."/>
            <person name="Ng V."/>
            <person name="Clum A."/>
            <person name="Steindorff A."/>
            <person name="Ohm R.A."/>
            <person name="Martin F."/>
            <person name="Silar P."/>
            <person name="Natvig D.O."/>
            <person name="Lalanne C."/>
            <person name="Gautier V."/>
            <person name="Ament-Velasquez S.L."/>
            <person name="Kruys A."/>
            <person name="Hutchinson M.I."/>
            <person name="Powell A.J."/>
            <person name="Barry K."/>
            <person name="Miller A.N."/>
            <person name="Grigoriev I.V."/>
            <person name="Debuchy R."/>
            <person name="Gladieux P."/>
            <person name="Hiltunen Thoren M."/>
            <person name="Johannesson H."/>
        </authorList>
    </citation>
    <scope>NUCLEOTIDE SEQUENCE</scope>
    <source>
        <strain evidence="2">CBS 532.94</strain>
    </source>
</reference>
<feature type="compositionally biased region" description="Basic residues" evidence="1">
    <location>
        <begin position="811"/>
        <end position="826"/>
    </location>
</feature>
<dbReference type="PANTHER" id="PTHR23149:SF33">
    <property type="entry name" value="PROTEIN TMA23"/>
    <property type="match status" value="1"/>
</dbReference>
<feature type="compositionally biased region" description="Basic and acidic residues" evidence="1">
    <location>
        <begin position="801"/>
        <end position="810"/>
    </location>
</feature>
<sequence>MYPEAETPLHLRGGALANGSGYNTNGVANHVDSPRRRRGRSQSRRRGARSHNHPHDQKGQHERNNLSPGGEYIAVPWDPLYNKRVRQLGIEDSLLRPALPNDARRRPWSSWVDGSRRSLGELTGGNWRPTRTRFDVRWPREDELPSEWYEDVYVHLYGRVRGFVRECFGYGDLPVAGDGRGGGDVWLDGGFSKQFMWFVGKVAMQDNNLAGGWDDLLVKRELREYLVTGVIAKALETSVFDDLLFGADKDQKGMLEAQDRCTLELEGYQRTKLRSRCVRTILGRDMLTPEFWPCVDQLTLQLATLLLSLIHMMDKWFPANHAKSVRSIYQELHAIVAEAGYLSIGIRWSQNIFRFSFPFPGEVWDLDQQDVDDTVYKTSAAASNRADEAAEAQWRASQVRRRRQEEEVGSNPWTIGDRGRAMITSVLHRCNSAGNRILGRPVDEDADGHNGVRDPWRRPSRIAKVQIVLWPLLQRFATAGEVDPGTGVAEGENITTILASQVVYYRGQADESVERSEHYPTLEDWVRENRRKRTRNSLMPLRWVAYASGTWLLCSFLARYSSIADDIMHIVRYGLEGTVKYLAREALSFVIEVLITVITLVVSGTNTVVPAHIEFAMDAAALLKSQGWRGKGFSLHPSDNSIGLAKPLLISRNTDGRGIGQKTHYTSDQWWLHAFDQKLKGLDTSKKGQVVQSVTQGKLDVIASAQPNGKYTGASGLYASFVRGGMLEGTIEYKTGAGESTDATPATSEDGEGSASRKERRSETKAERQARKVARRLREEEKAERKAAEKAAKRELKKARRATETKEERRARRAERRVRKEAKRRKREEAALQTPDQG</sequence>
<dbReference type="Proteomes" id="UP001303760">
    <property type="component" value="Unassembled WGS sequence"/>
</dbReference>